<evidence type="ECO:0000256" key="3">
    <source>
        <dbReference type="ARBA" id="ARBA00022777"/>
    </source>
</evidence>
<dbReference type="PANTHER" id="PTHR43435:SF4">
    <property type="entry name" value="FGGY CARBOHYDRATE KINASE DOMAIN-CONTAINING PROTEIN"/>
    <property type="match status" value="1"/>
</dbReference>
<evidence type="ECO:0000256" key="1">
    <source>
        <dbReference type="ARBA" id="ARBA00009156"/>
    </source>
</evidence>
<evidence type="ECO:0000313" key="7">
    <source>
        <dbReference type="Proteomes" id="UP000199647"/>
    </source>
</evidence>
<dbReference type="PANTHER" id="PTHR43435">
    <property type="entry name" value="RIBULOKINASE"/>
    <property type="match status" value="1"/>
</dbReference>
<keyword evidence="3 6" id="KW-0418">Kinase</keyword>
<dbReference type="SUPFAM" id="SSF53067">
    <property type="entry name" value="Actin-like ATPase domain"/>
    <property type="match status" value="2"/>
</dbReference>
<dbReference type="CDD" id="cd07782">
    <property type="entry name" value="ASKHA_NBD_FGGY_D-RBK"/>
    <property type="match status" value="1"/>
</dbReference>
<dbReference type="GO" id="GO:0005737">
    <property type="term" value="C:cytoplasm"/>
    <property type="evidence" value="ECO:0007669"/>
    <property type="project" value="TreeGrafter"/>
</dbReference>
<dbReference type="RefSeq" id="WP_092495235.1">
    <property type="nucleotide sequence ID" value="NZ_FOFG01000002.1"/>
</dbReference>
<dbReference type="GO" id="GO:0019150">
    <property type="term" value="F:D-ribulokinase activity"/>
    <property type="evidence" value="ECO:0007669"/>
    <property type="project" value="TreeGrafter"/>
</dbReference>
<dbReference type="PIRSF" id="PIRSF000538">
    <property type="entry name" value="GlpK"/>
    <property type="match status" value="1"/>
</dbReference>
<dbReference type="InterPro" id="IPR043129">
    <property type="entry name" value="ATPase_NBD"/>
</dbReference>
<evidence type="ECO:0000259" key="4">
    <source>
        <dbReference type="Pfam" id="PF00370"/>
    </source>
</evidence>
<dbReference type="Pfam" id="PF02782">
    <property type="entry name" value="FGGY_C"/>
    <property type="match status" value="1"/>
</dbReference>
<organism evidence="6 7">
    <name type="scientific">Faunimonas pinastri</name>
    <dbReference type="NCBI Taxonomy" id="1855383"/>
    <lineage>
        <taxon>Bacteria</taxon>
        <taxon>Pseudomonadati</taxon>
        <taxon>Pseudomonadota</taxon>
        <taxon>Alphaproteobacteria</taxon>
        <taxon>Hyphomicrobiales</taxon>
        <taxon>Afifellaceae</taxon>
        <taxon>Faunimonas</taxon>
    </lineage>
</organism>
<keyword evidence="7" id="KW-1185">Reference proteome</keyword>
<dbReference type="InterPro" id="IPR018485">
    <property type="entry name" value="FGGY_C"/>
</dbReference>
<sequence length="571" mass="59965">MPDTNTDRQTRPLPRGVTAAKGVREFYVGVDVGTGSARAGLFDGSGQMVSAARQPIETWHDPGDIAEQSSEDIWAACVRAVREAMAEAGISRGDVRGIGFDATCSLVVLDGEARPLSVSRSGDPRRNIVVWMDHRALEQADRINATGHEVLRYVGGIISPEMETPKILWLKENLPDTYQRAEHFLDLADFLTFRATGSTARSLCTTACKWTYLAHESRWSADYFDEIGLSELKQDDFRRIGQEIVEPGAALGRGLTEEAAAQLGLAEGTPVAAGLIDAHAGGVGTLGGSDPSGSVADARRRIGYIMGTSACIMATTDDPAFVPGVWGPYFSAMFPGFWLNEGGQSASGAALDHLIRSHPAHADANAAAQAGGISLLEFLEGRIASRVPGMAEAARLARDIHVLPEYLGNRSPHADPHARAVIAGLAIEDDLESLESLFVAGICGLAYGLADVIDALKAKGIPCELLVISGGASRSALTRQILADATGVPVALAATPEPVLLGAAMLGAVAAGAHPTLGDAAAAMSRLGQTTAATSPDLASFHAAKRKVHRAMQAFERNSREIMAGLSASPH</sequence>
<dbReference type="InterPro" id="IPR006003">
    <property type="entry name" value="FGGY_RbtK-like"/>
</dbReference>
<feature type="domain" description="Carbohydrate kinase FGGY N-terminal" evidence="4">
    <location>
        <begin position="27"/>
        <end position="284"/>
    </location>
</feature>
<dbReference type="InterPro" id="IPR018484">
    <property type="entry name" value="FGGY_N"/>
</dbReference>
<dbReference type="FunFam" id="3.30.420.40:FF:000101">
    <property type="entry name" value="FGGY carbohydrate kinase domain-containing protein"/>
    <property type="match status" value="1"/>
</dbReference>
<dbReference type="OrthoDB" id="9805576at2"/>
<evidence type="ECO:0000256" key="2">
    <source>
        <dbReference type="ARBA" id="ARBA00022679"/>
    </source>
</evidence>
<dbReference type="Gene3D" id="1.20.58.2240">
    <property type="match status" value="1"/>
</dbReference>
<dbReference type="EMBL" id="FOFG01000002">
    <property type="protein sequence ID" value="SEP95851.1"/>
    <property type="molecule type" value="Genomic_DNA"/>
</dbReference>
<dbReference type="AlphaFoldDB" id="A0A1H9C4E5"/>
<name>A0A1H9C4E5_9HYPH</name>
<dbReference type="Gene3D" id="3.30.420.40">
    <property type="match status" value="1"/>
</dbReference>
<reference evidence="6 7" key="1">
    <citation type="submission" date="2016-10" db="EMBL/GenBank/DDBJ databases">
        <authorList>
            <person name="de Groot N.N."/>
        </authorList>
    </citation>
    <scope>NUCLEOTIDE SEQUENCE [LARGE SCALE GENOMIC DNA]</scope>
    <source>
        <strain evidence="6 7">A52C2</strain>
    </source>
</reference>
<dbReference type="InterPro" id="IPR000577">
    <property type="entry name" value="Carb_kinase_FGGY"/>
</dbReference>
<gene>
    <name evidence="6" type="ORF">SAMN05216548_10246</name>
</gene>
<dbReference type="Proteomes" id="UP000199647">
    <property type="component" value="Unassembled WGS sequence"/>
</dbReference>
<dbReference type="Pfam" id="PF00370">
    <property type="entry name" value="FGGY_N"/>
    <property type="match status" value="1"/>
</dbReference>
<proteinExistence type="inferred from homology"/>
<evidence type="ECO:0000313" key="6">
    <source>
        <dbReference type="EMBL" id="SEP95851.1"/>
    </source>
</evidence>
<dbReference type="GO" id="GO:0019321">
    <property type="term" value="P:pentose metabolic process"/>
    <property type="evidence" value="ECO:0007669"/>
    <property type="project" value="TreeGrafter"/>
</dbReference>
<dbReference type="NCBIfam" id="TIGR01315">
    <property type="entry name" value="5C_CHO_kinase"/>
    <property type="match status" value="1"/>
</dbReference>
<accession>A0A1H9C4E5</accession>
<feature type="domain" description="Carbohydrate kinase FGGY C-terminal" evidence="5">
    <location>
        <begin position="305"/>
        <end position="511"/>
    </location>
</feature>
<dbReference type="STRING" id="1855383.SAMN05216548_10246"/>
<evidence type="ECO:0000259" key="5">
    <source>
        <dbReference type="Pfam" id="PF02782"/>
    </source>
</evidence>
<comment type="similarity">
    <text evidence="1">Belongs to the FGGY kinase family.</text>
</comment>
<protein>
    <submittedName>
        <fullName evidence="6">FGGY-family pentulose kinase</fullName>
    </submittedName>
</protein>
<keyword evidence="2" id="KW-0808">Transferase</keyword>